<accession>A0A223NY76</accession>
<dbReference type="AlphaFoldDB" id="A0A223NY76"/>
<dbReference type="Pfam" id="PF00582">
    <property type="entry name" value="Usp"/>
    <property type="match status" value="2"/>
</dbReference>
<dbReference type="Proteomes" id="UP000215002">
    <property type="component" value="Chromosome"/>
</dbReference>
<comment type="similarity">
    <text evidence="1">Belongs to the universal stress protein A family.</text>
</comment>
<dbReference type="EMBL" id="CP022743">
    <property type="protein sequence ID" value="ASU34776.1"/>
    <property type="molecule type" value="Genomic_DNA"/>
</dbReference>
<dbReference type="RefSeq" id="WP_094571082.1">
    <property type="nucleotide sequence ID" value="NZ_CP022743.1"/>
</dbReference>
<proteinExistence type="inferred from homology"/>
<sequence>METLLIATDFSANAKHAANYGYMLASSLGANLILCNSFIVPAEVPDAGFVTWPIYEYDELLKDNANELTLLKNQLEQAGSKHVFKPHISCVNEVGAVADVVNAIAEKNKIKLIVVGTHLINGLSQFLIGNHTRRLIDDTTRPLLLVPASTTITPIKKVAFATDFKDPEKEMQAIYELINLIRPLNAQVLVTHIHDEKKHTPVFEKWLGSFLSEISEKANYPHLHYRVVLAEKPDGALDWLCEHGHIDVLAMMHRKHSFFEGLINGSHTQKMAGHIKIPLLVMPSH</sequence>
<dbReference type="CDD" id="cd00293">
    <property type="entry name" value="USP-like"/>
    <property type="match status" value="2"/>
</dbReference>
<dbReference type="InterPro" id="IPR014729">
    <property type="entry name" value="Rossmann-like_a/b/a_fold"/>
</dbReference>
<gene>
    <name evidence="3" type="ORF">MuYL_2889</name>
</gene>
<keyword evidence="4" id="KW-1185">Reference proteome</keyword>
<dbReference type="Gene3D" id="3.40.50.620">
    <property type="entry name" value="HUPs"/>
    <property type="match status" value="2"/>
</dbReference>
<protein>
    <submittedName>
        <fullName evidence="3">Universal stress protein UspE</fullName>
    </submittedName>
</protein>
<feature type="domain" description="UspA" evidence="2">
    <location>
        <begin position="2"/>
        <end position="147"/>
    </location>
</feature>
<organism evidence="3 4">
    <name type="scientific">Mucilaginibacter xinganensis</name>
    <dbReference type="NCBI Taxonomy" id="1234841"/>
    <lineage>
        <taxon>Bacteria</taxon>
        <taxon>Pseudomonadati</taxon>
        <taxon>Bacteroidota</taxon>
        <taxon>Sphingobacteriia</taxon>
        <taxon>Sphingobacteriales</taxon>
        <taxon>Sphingobacteriaceae</taxon>
        <taxon>Mucilaginibacter</taxon>
    </lineage>
</organism>
<dbReference type="KEGG" id="muc:MuYL_2889"/>
<evidence type="ECO:0000313" key="4">
    <source>
        <dbReference type="Proteomes" id="UP000215002"/>
    </source>
</evidence>
<dbReference type="PRINTS" id="PR01438">
    <property type="entry name" value="UNVRSLSTRESS"/>
</dbReference>
<dbReference type="InterPro" id="IPR006016">
    <property type="entry name" value="UspA"/>
</dbReference>
<evidence type="ECO:0000313" key="3">
    <source>
        <dbReference type="EMBL" id="ASU34776.1"/>
    </source>
</evidence>
<dbReference type="SUPFAM" id="SSF52402">
    <property type="entry name" value="Adenine nucleotide alpha hydrolases-like"/>
    <property type="match status" value="2"/>
</dbReference>
<dbReference type="OrthoDB" id="9788959at2"/>
<dbReference type="PANTHER" id="PTHR46268:SF22">
    <property type="entry name" value="SENSOR PROTEIN KDPD-RELATED"/>
    <property type="match status" value="1"/>
</dbReference>
<evidence type="ECO:0000259" key="2">
    <source>
        <dbReference type="Pfam" id="PF00582"/>
    </source>
</evidence>
<evidence type="ECO:0000256" key="1">
    <source>
        <dbReference type="ARBA" id="ARBA00008791"/>
    </source>
</evidence>
<dbReference type="PANTHER" id="PTHR46268">
    <property type="entry name" value="STRESS RESPONSE PROTEIN NHAX"/>
    <property type="match status" value="1"/>
</dbReference>
<reference evidence="3 4" key="1">
    <citation type="submission" date="2017-08" db="EMBL/GenBank/DDBJ databases">
        <title>Complete genome sequence of Mucilaginibacter sp. strain BJC16-A31.</title>
        <authorList>
            <consortium name="Henan University of Science and Technology"/>
            <person name="You X."/>
        </authorList>
    </citation>
    <scope>NUCLEOTIDE SEQUENCE [LARGE SCALE GENOMIC DNA]</scope>
    <source>
        <strain evidence="3 4">BJC16-A31</strain>
    </source>
</reference>
<name>A0A223NY76_9SPHI</name>
<dbReference type="InterPro" id="IPR006015">
    <property type="entry name" value="Universal_stress_UspA"/>
</dbReference>
<feature type="domain" description="UspA" evidence="2">
    <location>
        <begin position="155"/>
        <end position="282"/>
    </location>
</feature>